<dbReference type="Proteomes" id="UP000808337">
    <property type="component" value="Unassembled WGS sequence"/>
</dbReference>
<dbReference type="GO" id="GO:0055085">
    <property type="term" value="P:transmembrane transport"/>
    <property type="evidence" value="ECO:0007669"/>
    <property type="project" value="UniProtKB-ARBA"/>
</dbReference>
<dbReference type="Pfam" id="PF00005">
    <property type="entry name" value="ABC_tran"/>
    <property type="match status" value="2"/>
</dbReference>
<proteinExistence type="predicted"/>
<comment type="caution">
    <text evidence="5">The sequence shown here is derived from an EMBL/GenBank/DDBJ whole genome shotgun (WGS) entry which is preliminary data.</text>
</comment>
<dbReference type="InterPro" id="IPR050319">
    <property type="entry name" value="ABC_transp_ATP-bind"/>
</dbReference>
<dbReference type="PROSITE" id="PS50893">
    <property type="entry name" value="ABC_TRANSPORTER_2"/>
    <property type="match status" value="2"/>
</dbReference>
<dbReference type="SMART" id="SM00382">
    <property type="entry name" value="AAA"/>
    <property type="match status" value="2"/>
</dbReference>
<sequence length="508" mass="56519">MLLQVEGLSLVSDQGIIVDHISFSINKGEIVALTGKSGSGKTSIGLAILGLLPRDIRWDKGMIHWNTQGSELIYPLDKVQWTSLRGKHIFYIQQDVFGIFDPVLRMGNQMMMIVSEIGKKHKGDIEAALRLKMVEVGISDIDRVWNSFPHQLSGGQLQRCQICLSVVVEPELIIADEPTSAIDKINQLEILDLLAHVRDQYQMAILCITHEESVVNYLADRFISLDSIVEQSSVNNATKIPNEGQHEIPILKVENLGYKHKFGGLFEKEGAQISNIDLTLEAGQCLGIIGESGSGKSTLAQLLVGLMIPSSGHVRIHDREIDFINRKDIWFLRSKIQLVMQDGRGSLHPNKTIRWLLQEVIDRQQTLDKTLKLDLVQILKEVDLPAQVLDRKASNLSGGECLRICIARALLMKPDILICDESTTSLDSPTRDGIVRLLLSLMEHQKLGLILIAHDDSIIRQAAQDIIVLEGGKVVEKGNVITILTNPQHMATRKILRANATLSAKRNL</sequence>
<evidence type="ECO:0000256" key="3">
    <source>
        <dbReference type="ARBA" id="ARBA00022840"/>
    </source>
</evidence>
<reference evidence="5 6" key="1">
    <citation type="submission" date="2020-10" db="EMBL/GenBank/DDBJ databases">
        <title>Connecting structure to function with the recovery of over 1000 high-quality activated sludge metagenome-assembled genomes encoding full-length rRNA genes using long-read sequencing.</title>
        <authorList>
            <person name="Singleton C.M."/>
            <person name="Petriglieri F."/>
            <person name="Kristensen J.M."/>
            <person name="Kirkegaard R.H."/>
            <person name="Michaelsen T.Y."/>
            <person name="Andersen M.H."/>
            <person name="Karst S.M."/>
            <person name="Dueholm M.S."/>
            <person name="Nielsen P.H."/>
            <person name="Albertsen M."/>
        </authorList>
    </citation>
    <scope>NUCLEOTIDE SEQUENCE [LARGE SCALE GENOMIC DNA]</scope>
    <source>
        <strain evidence="5">Ribe_18-Q3-R11-54_MAXAC.273</strain>
    </source>
</reference>
<keyword evidence="1" id="KW-0813">Transport</keyword>
<accession>A0A9D7STF9</accession>
<dbReference type="GO" id="GO:0016887">
    <property type="term" value="F:ATP hydrolysis activity"/>
    <property type="evidence" value="ECO:0007669"/>
    <property type="project" value="InterPro"/>
</dbReference>
<dbReference type="AlphaFoldDB" id="A0A9D7STF9"/>
<dbReference type="SUPFAM" id="SSF52540">
    <property type="entry name" value="P-loop containing nucleoside triphosphate hydrolases"/>
    <property type="match status" value="2"/>
</dbReference>
<feature type="domain" description="ABC transporter" evidence="4">
    <location>
        <begin position="251"/>
        <end position="496"/>
    </location>
</feature>
<keyword evidence="3 5" id="KW-0067">ATP-binding</keyword>
<feature type="domain" description="ABC transporter" evidence="4">
    <location>
        <begin position="3"/>
        <end position="252"/>
    </location>
</feature>
<dbReference type="Gene3D" id="3.40.50.300">
    <property type="entry name" value="P-loop containing nucleotide triphosphate hydrolases"/>
    <property type="match status" value="2"/>
</dbReference>
<dbReference type="PANTHER" id="PTHR43776">
    <property type="entry name" value="TRANSPORT ATP-BINDING PROTEIN"/>
    <property type="match status" value="1"/>
</dbReference>
<evidence type="ECO:0000256" key="2">
    <source>
        <dbReference type="ARBA" id="ARBA00022741"/>
    </source>
</evidence>
<evidence type="ECO:0000313" key="6">
    <source>
        <dbReference type="Proteomes" id="UP000808337"/>
    </source>
</evidence>
<name>A0A9D7STF9_9BACT</name>
<dbReference type="GO" id="GO:0005524">
    <property type="term" value="F:ATP binding"/>
    <property type="evidence" value="ECO:0007669"/>
    <property type="project" value="UniProtKB-KW"/>
</dbReference>
<evidence type="ECO:0000256" key="1">
    <source>
        <dbReference type="ARBA" id="ARBA00022448"/>
    </source>
</evidence>
<dbReference type="EMBL" id="JADKGY010000001">
    <property type="protein sequence ID" value="MBK9981440.1"/>
    <property type="molecule type" value="Genomic_DNA"/>
</dbReference>
<keyword evidence="2" id="KW-0547">Nucleotide-binding</keyword>
<organism evidence="5 6">
    <name type="scientific">Candidatus Opimibacter skivensis</name>
    <dbReference type="NCBI Taxonomy" id="2982028"/>
    <lineage>
        <taxon>Bacteria</taxon>
        <taxon>Pseudomonadati</taxon>
        <taxon>Bacteroidota</taxon>
        <taxon>Saprospiria</taxon>
        <taxon>Saprospirales</taxon>
        <taxon>Saprospiraceae</taxon>
        <taxon>Candidatus Opimibacter</taxon>
    </lineage>
</organism>
<dbReference type="CDD" id="cd03257">
    <property type="entry name" value="ABC_NikE_OppD_transporters"/>
    <property type="match status" value="1"/>
</dbReference>
<dbReference type="InterPro" id="IPR003439">
    <property type="entry name" value="ABC_transporter-like_ATP-bd"/>
</dbReference>
<dbReference type="InterPro" id="IPR027417">
    <property type="entry name" value="P-loop_NTPase"/>
</dbReference>
<dbReference type="InterPro" id="IPR003593">
    <property type="entry name" value="AAA+_ATPase"/>
</dbReference>
<evidence type="ECO:0000313" key="5">
    <source>
        <dbReference type="EMBL" id="MBK9981440.1"/>
    </source>
</evidence>
<gene>
    <name evidence="5" type="ORF">IPP15_03270</name>
</gene>
<protein>
    <submittedName>
        <fullName evidence="5">ABC transporter ATP-binding protein</fullName>
    </submittedName>
</protein>
<evidence type="ECO:0000259" key="4">
    <source>
        <dbReference type="PROSITE" id="PS50893"/>
    </source>
</evidence>